<proteinExistence type="predicted"/>
<protein>
    <submittedName>
        <fullName evidence="1">Uncharacterized protein</fullName>
    </submittedName>
</protein>
<gene>
    <name evidence="1" type="ORF">S01H1_63105</name>
</gene>
<accession>X0XBS7</accession>
<comment type="caution">
    <text evidence="1">The sequence shown here is derived from an EMBL/GenBank/DDBJ whole genome shotgun (WGS) entry which is preliminary data.</text>
</comment>
<name>X0XBS7_9ZZZZ</name>
<evidence type="ECO:0000313" key="1">
    <source>
        <dbReference type="EMBL" id="GAG32882.1"/>
    </source>
</evidence>
<reference evidence="1" key="1">
    <citation type="journal article" date="2014" name="Front. Microbiol.">
        <title>High frequency of phylogenetically diverse reductive dehalogenase-homologous genes in deep subseafloor sedimentary metagenomes.</title>
        <authorList>
            <person name="Kawai M."/>
            <person name="Futagami T."/>
            <person name="Toyoda A."/>
            <person name="Takaki Y."/>
            <person name="Nishi S."/>
            <person name="Hori S."/>
            <person name="Arai W."/>
            <person name="Tsubouchi T."/>
            <person name="Morono Y."/>
            <person name="Uchiyama I."/>
            <person name="Ito T."/>
            <person name="Fujiyama A."/>
            <person name="Inagaki F."/>
            <person name="Takami H."/>
        </authorList>
    </citation>
    <scope>NUCLEOTIDE SEQUENCE</scope>
    <source>
        <strain evidence="1">Expedition CK06-06</strain>
    </source>
</reference>
<organism evidence="1">
    <name type="scientific">marine sediment metagenome</name>
    <dbReference type="NCBI Taxonomy" id="412755"/>
    <lineage>
        <taxon>unclassified sequences</taxon>
        <taxon>metagenomes</taxon>
        <taxon>ecological metagenomes</taxon>
    </lineage>
</organism>
<dbReference type="EMBL" id="BARS01041499">
    <property type="protein sequence ID" value="GAG32882.1"/>
    <property type="molecule type" value="Genomic_DNA"/>
</dbReference>
<sequence>MAKLRNHKFKNNISDCTLNITKTKKPIRKDIIIIPNKVWNELKKDKKFIEIQNKRRKKYGFKEI</sequence>
<dbReference type="AlphaFoldDB" id="X0XBS7"/>